<evidence type="ECO:0000259" key="4">
    <source>
        <dbReference type="PROSITE" id="PS51388"/>
    </source>
</evidence>
<dbReference type="InterPro" id="IPR045063">
    <property type="entry name" value="Dynamin_N"/>
</dbReference>
<keyword evidence="2" id="KW-0342">GTP-binding</keyword>
<keyword evidence="1" id="KW-0547">Nucleotide-binding</keyword>
<evidence type="ECO:0000313" key="6">
    <source>
        <dbReference type="EMBL" id="KAH1911869.1"/>
    </source>
</evidence>
<dbReference type="GO" id="GO:0048312">
    <property type="term" value="P:intracellular distribution of mitochondria"/>
    <property type="evidence" value="ECO:0007669"/>
    <property type="project" value="TreeGrafter"/>
</dbReference>
<dbReference type="GO" id="GO:0006897">
    <property type="term" value="P:endocytosis"/>
    <property type="evidence" value="ECO:0007669"/>
    <property type="project" value="TreeGrafter"/>
</dbReference>
<dbReference type="InterPro" id="IPR027417">
    <property type="entry name" value="P-loop_NTPase"/>
</dbReference>
<sequence>MFFGPHDPFVQTLAEKAVVEVKRVSTEFGLPCERASGIVKLALYDFVILCDNSFSMRNHKEVLENTLLKLARLSTLLAPGGISIRFPNHWWGYNGDSDNLLTAEAVRRQFAEVSFYGRSKLGTTLRKKIVQPMIRKAEERTLKRPVITMIITDGEPYGERRETLRDTIQSCKQSVALQSYGKAAAVFVVSRIGNSTKADQFIAELQSDKSIANMTYCSREALDEQQEVFKQCGDNNRKYAPAWEAASSLGRTSDASMLRRRINPFDGADKMRLLSQDPGDLNFLFLSTTLFHPFQAIHMSHAMEDDALHQLQQEQSKLLDKIDELRTIGVGGLVELPQLIVCGNQSSGKSSVLEAISRVRFPAKSNVCTRFATEVILRRNAAFSKIKVSIEPGPSRTDEDERRRLRSFTYEDFSNGDDLPPLIEKAKVHMGITESVNTGFSDDVLKVEISGPDKPELTLVDLPGLYYSTSQEQDLQGILIVRKLTERYMSNPRSIILAVISAKTDYHLQEVLNIAEQFDPKRERTLGIITQPDILEANSEEEDTYLHFVKNEKIPLELGWHVLRNRSFETRDISDDARDEMEKAFFNQGRWASLSRECVGIESLRRRLSGVLLKLIRRNLPGLITEIQDKVSDRQQRLSKLGPGRSTLQQQRGYLLGISSKFERITMQALNGMYADDFFGGLDGTSSTEDFRRLRAVIRQLNEYFADAMAIRGCRRKIVDVHPLFGKNHHKLAAGNPYTDIWEPEYVERSSLEAEVSKQARNNRGIELPGNANQLLVGSLFRDQSKPWEGLAKEHLMKAWESARYFTWLVLQHITDDHTSSLLIGSIIDPELERLKQSLLEKLDELTAYAKRGHPLPLGKGFLSQVQKARSNRQLESLRSKLLFAGSEGNEGELYTMKDIEQATSAMETSRDEFAAAEIIDQMQAYYETAIVTFVDNVAILGIENCLLDPLQRIFTSQVVNNMDDGQVRELSMEPPYIHAERERLAWELDKLQAGLRALRVFTPQKPSFSSLPPLIKKPAPGLSNGLNPSEKSPPAPTMPSYHGKPFAGKEWSELLSSPGPAKDNRKYAKSKSPKPSSVPESAGTSSAPFGNLFGPGLPEHKVAPVVFGAGEFEHKRFCMDVSTNPREEKHDSGASGTSISENKSVFGGHRTKV</sequence>
<dbReference type="CDD" id="cd08771">
    <property type="entry name" value="DLP_1"/>
    <property type="match status" value="1"/>
</dbReference>
<dbReference type="InterPro" id="IPR030381">
    <property type="entry name" value="G_DYNAMIN_dom"/>
</dbReference>
<protein>
    <recommendedName>
        <fullName evidence="8">Dynamin GTPase</fullName>
    </recommendedName>
</protein>
<evidence type="ECO:0000259" key="5">
    <source>
        <dbReference type="PROSITE" id="PS51718"/>
    </source>
</evidence>
<dbReference type="GO" id="GO:0016559">
    <property type="term" value="P:peroxisome fission"/>
    <property type="evidence" value="ECO:0007669"/>
    <property type="project" value="TreeGrafter"/>
</dbReference>
<comment type="caution">
    <text evidence="6">The sequence shown here is derived from an EMBL/GenBank/DDBJ whole genome shotgun (WGS) entry which is preliminary data.</text>
</comment>
<evidence type="ECO:0000256" key="1">
    <source>
        <dbReference type="ARBA" id="ARBA00022741"/>
    </source>
</evidence>
<evidence type="ECO:0008006" key="8">
    <source>
        <dbReference type="Google" id="ProtNLM"/>
    </source>
</evidence>
<dbReference type="PANTHER" id="PTHR11566:SF149">
    <property type="entry name" value="GTPASE, PUTATIVE (AFU_ORTHOLOGUE AFUA_6G11890)-RELATED"/>
    <property type="match status" value="1"/>
</dbReference>
<organism evidence="6 7">
    <name type="scientific">Aspergillus fumigatus</name>
    <name type="common">Neosartorya fumigata</name>
    <dbReference type="NCBI Taxonomy" id="746128"/>
    <lineage>
        <taxon>Eukaryota</taxon>
        <taxon>Fungi</taxon>
        <taxon>Dikarya</taxon>
        <taxon>Ascomycota</taxon>
        <taxon>Pezizomycotina</taxon>
        <taxon>Eurotiomycetes</taxon>
        <taxon>Eurotiomycetidae</taxon>
        <taxon>Eurotiales</taxon>
        <taxon>Aspergillaceae</taxon>
        <taxon>Aspergillus</taxon>
        <taxon>Aspergillus subgen. Fumigati</taxon>
    </lineage>
</organism>
<dbReference type="PRINTS" id="PR00195">
    <property type="entry name" value="DYNAMIN"/>
</dbReference>
<feature type="region of interest" description="Disordered" evidence="3">
    <location>
        <begin position="1123"/>
        <end position="1154"/>
    </location>
</feature>
<accession>A0A9P8SWP5</accession>
<evidence type="ECO:0000256" key="2">
    <source>
        <dbReference type="ARBA" id="ARBA00023134"/>
    </source>
</evidence>
<dbReference type="PANTHER" id="PTHR11566">
    <property type="entry name" value="DYNAMIN"/>
    <property type="match status" value="1"/>
</dbReference>
<dbReference type="AlphaFoldDB" id="A0A9P8SWP5"/>
<reference evidence="6" key="1">
    <citation type="submission" date="2021-08" db="EMBL/GenBank/DDBJ databases">
        <title>Global Aspergillus fumigatus from environmental and clinical sources.</title>
        <authorList>
            <person name="Barber A."/>
            <person name="Sae-Ong T."/>
        </authorList>
    </citation>
    <scope>NUCLEOTIDE SEQUENCE</scope>
    <source>
        <strain evidence="6">NRZ-2016-071</strain>
    </source>
</reference>
<dbReference type="GO" id="GO:0005525">
    <property type="term" value="F:GTP binding"/>
    <property type="evidence" value="ECO:0007669"/>
    <property type="project" value="InterPro"/>
</dbReference>
<proteinExistence type="predicted"/>
<dbReference type="FunFam" id="3.40.50.300:FF:001425">
    <property type="entry name" value="Dynamin GTPase, putative"/>
    <property type="match status" value="1"/>
</dbReference>
<name>A0A9P8SWP5_ASPFM</name>
<dbReference type="PROSITE" id="PS51718">
    <property type="entry name" value="G_DYNAMIN_2"/>
    <property type="match status" value="1"/>
</dbReference>
<dbReference type="Pfam" id="PF01031">
    <property type="entry name" value="Dynamin_M"/>
    <property type="match status" value="1"/>
</dbReference>
<feature type="domain" description="GED" evidence="4">
    <location>
        <begin position="916"/>
        <end position="1007"/>
    </location>
</feature>
<dbReference type="PROSITE" id="PS51388">
    <property type="entry name" value="GED"/>
    <property type="match status" value="1"/>
</dbReference>
<dbReference type="InterPro" id="IPR000375">
    <property type="entry name" value="Dynamin_stalk"/>
</dbReference>
<dbReference type="SMART" id="SM00053">
    <property type="entry name" value="DYNc"/>
    <property type="match status" value="1"/>
</dbReference>
<dbReference type="GO" id="GO:0005739">
    <property type="term" value="C:mitochondrion"/>
    <property type="evidence" value="ECO:0007669"/>
    <property type="project" value="TreeGrafter"/>
</dbReference>
<gene>
    <name evidence="6" type="ORF">KXV57_000259</name>
</gene>
<dbReference type="GO" id="GO:0005874">
    <property type="term" value="C:microtubule"/>
    <property type="evidence" value="ECO:0007669"/>
    <property type="project" value="TreeGrafter"/>
</dbReference>
<dbReference type="Proteomes" id="UP000813423">
    <property type="component" value="Unassembled WGS sequence"/>
</dbReference>
<dbReference type="InterPro" id="IPR001401">
    <property type="entry name" value="Dynamin_GTPase"/>
</dbReference>
<dbReference type="Pfam" id="PF00350">
    <property type="entry name" value="Dynamin_N"/>
    <property type="match status" value="1"/>
</dbReference>
<dbReference type="GO" id="GO:0008017">
    <property type="term" value="F:microtubule binding"/>
    <property type="evidence" value="ECO:0007669"/>
    <property type="project" value="TreeGrafter"/>
</dbReference>
<feature type="compositionally biased region" description="Polar residues" evidence="3">
    <location>
        <begin position="1135"/>
        <end position="1144"/>
    </location>
</feature>
<dbReference type="GO" id="GO:0003924">
    <property type="term" value="F:GTPase activity"/>
    <property type="evidence" value="ECO:0007669"/>
    <property type="project" value="InterPro"/>
</dbReference>
<feature type="domain" description="Dynamin-type G" evidence="5">
    <location>
        <begin position="333"/>
        <end position="621"/>
    </location>
</feature>
<dbReference type="GO" id="GO:0016020">
    <property type="term" value="C:membrane"/>
    <property type="evidence" value="ECO:0007669"/>
    <property type="project" value="TreeGrafter"/>
</dbReference>
<feature type="region of interest" description="Disordered" evidence="3">
    <location>
        <begin position="1020"/>
        <end position="1091"/>
    </location>
</feature>
<dbReference type="Gene3D" id="3.40.50.300">
    <property type="entry name" value="P-loop containing nucleotide triphosphate hydrolases"/>
    <property type="match status" value="1"/>
</dbReference>
<dbReference type="InterPro" id="IPR022812">
    <property type="entry name" value="Dynamin"/>
</dbReference>
<evidence type="ECO:0000313" key="7">
    <source>
        <dbReference type="Proteomes" id="UP000813423"/>
    </source>
</evidence>
<dbReference type="GO" id="GO:0000266">
    <property type="term" value="P:mitochondrial fission"/>
    <property type="evidence" value="ECO:0007669"/>
    <property type="project" value="TreeGrafter"/>
</dbReference>
<dbReference type="InterPro" id="IPR020850">
    <property type="entry name" value="GED_dom"/>
</dbReference>
<evidence type="ECO:0000256" key="3">
    <source>
        <dbReference type="SAM" id="MobiDB-lite"/>
    </source>
</evidence>
<dbReference type="SUPFAM" id="SSF52540">
    <property type="entry name" value="P-loop containing nucleoside triphosphate hydrolases"/>
    <property type="match status" value="1"/>
</dbReference>
<dbReference type="EMBL" id="JAIBSC010000001">
    <property type="protein sequence ID" value="KAH1911869.1"/>
    <property type="molecule type" value="Genomic_DNA"/>
</dbReference>